<dbReference type="Proteomes" id="UP000004722">
    <property type="component" value="Unassembled WGS sequence"/>
</dbReference>
<sequence>MAFLLHLNYELFLKKGVRVMSSIAKTSFRTFIAEHVTAIRFWIGLLSAYFGTKLTSVVAFAQYDPSSRTSGDSAGAKTFADIFFGFLGPLQDFATVVLILSAVVCGMKIGASGMVGDSRTRTNAIVGLFFIIVGEVVVLHAQALVAMATGISVNGQQ</sequence>
<keyword evidence="1" id="KW-1133">Transmembrane helix</keyword>
<dbReference type="PATRIC" id="fig|883092.3.peg.2352"/>
<protein>
    <submittedName>
        <fullName evidence="2">Uncharacterized protein</fullName>
    </submittedName>
</protein>
<evidence type="ECO:0000313" key="2">
    <source>
        <dbReference type="EMBL" id="EKB62143.1"/>
    </source>
</evidence>
<accession>K1MI54</accession>
<dbReference type="AlphaFoldDB" id="K1MI54"/>
<name>K1MI54_9LACO</name>
<dbReference type="HOGENOM" id="CLU_1852601_0_0_9"/>
<organism evidence="2 3">
    <name type="scientific">Lactobacillus crispatus FB077-07</name>
    <dbReference type="NCBI Taxonomy" id="883092"/>
    <lineage>
        <taxon>Bacteria</taxon>
        <taxon>Bacillati</taxon>
        <taxon>Bacillota</taxon>
        <taxon>Bacilli</taxon>
        <taxon>Lactobacillales</taxon>
        <taxon>Lactobacillaceae</taxon>
        <taxon>Lactobacillus</taxon>
    </lineage>
</organism>
<evidence type="ECO:0000256" key="1">
    <source>
        <dbReference type="SAM" id="Phobius"/>
    </source>
</evidence>
<keyword evidence="1" id="KW-0812">Transmembrane</keyword>
<dbReference type="EMBL" id="AGZG01000115">
    <property type="protein sequence ID" value="EKB62143.1"/>
    <property type="molecule type" value="Genomic_DNA"/>
</dbReference>
<proteinExistence type="predicted"/>
<reference evidence="2 3" key="1">
    <citation type="submission" date="2012-07" db="EMBL/GenBank/DDBJ databases">
        <title>The Genome Sequence of Lactobacillus crispatus FB077-07.</title>
        <authorList>
            <consortium name="The Broad Institute Genome Sequencing Platform"/>
            <person name="Earl A."/>
            <person name="Ward D."/>
            <person name="Feldgarden M."/>
            <person name="Gevers D."/>
            <person name="Saerens B."/>
            <person name="Vaneechoutte M."/>
            <person name="Walker B."/>
            <person name="Young S.K."/>
            <person name="Zeng Q."/>
            <person name="Gargeya S."/>
            <person name="Fitzgerald M."/>
            <person name="Haas B."/>
            <person name="Abouelleil A."/>
            <person name="Alvarado L."/>
            <person name="Arachchi H.M."/>
            <person name="Berlin A.M."/>
            <person name="Chapman S.B."/>
            <person name="Goldberg J."/>
            <person name="Griggs A."/>
            <person name="Gujja S."/>
            <person name="Hansen M."/>
            <person name="Howarth C."/>
            <person name="Imamovic A."/>
            <person name="Larimer J."/>
            <person name="McCowen C."/>
            <person name="Montmayeur A."/>
            <person name="Murphy C."/>
            <person name="Neiman D."/>
            <person name="Pearson M."/>
            <person name="Priest M."/>
            <person name="Roberts A."/>
            <person name="Saif S."/>
            <person name="Shea T."/>
            <person name="Sisk P."/>
            <person name="Sykes S."/>
            <person name="Wortman J."/>
            <person name="Nusbaum C."/>
            <person name="Birren B."/>
        </authorList>
    </citation>
    <scope>NUCLEOTIDE SEQUENCE [LARGE SCALE GENOMIC DNA]</scope>
    <source>
        <strain evidence="2 3">FB077-07</strain>
    </source>
</reference>
<feature type="transmembrane region" description="Helical" evidence="1">
    <location>
        <begin position="125"/>
        <end position="151"/>
    </location>
</feature>
<evidence type="ECO:0000313" key="3">
    <source>
        <dbReference type="Proteomes" id="UP000004722"/>
    </source>
</evidence>
<keyword evidence="1" id="KW-0472">Membrane</keyword>
<comment type="caution">
    <text evidence="2">The sequence shown here is derived from an EMBL/GenBank/DDBJ whole genome shotgun (WGS) entry which is preliminary data.</text>
</comment>
<gene>
    <name evidence="2" type="ORF">HMPREF9249_02366</name>
</gene>
<feature type="transmembrane region" description="Helical" evidence="1">
    <location>
        <begin position="39"/>
        <end position="62"/>
    </location>
</feature>
<feature type="transmembrane region" description="Helical" evidence="1">
    <location>
        <begin position="82"/>
        <end position="104"/>
    </location>
</feature>